<name>A0ABP6DYZ5_9ACTN</name>
<dbReference type="Proteomes" id="UP001501666">
    <property type="component" value="Unassembled WGS sequence"/>
</dbReference>
<accession>A0ABP6DYZ5</accession>
<evidence type="ECO:0000313" key="1">
    <source>
        <dbReference type="EMBL" id="GAA2653585.1"/>
    </source>
</evidence>
<keyword evidence="2" id="KW-1185">Reference proteome</keyword>
<gene>
    <name evidence="1" type="ORF">GCM10010412_021810</name>
</gene>
<dbReference type="EMBL" id="BAAATE010000004">
    <property type="protein sequence ID" value="GAA2653585.1"/>
    <property type="molecule type" value="Genomic_DNA"/>
</dbReference>
<protein>
    <submittedName>
        <fullName evidence="1">Uncharacterized protein</fullName>
    </submittedName>
</protein>
<proteinExistence type="predicted"/>
<reference evidence="2" key="1">
    <citation type="journal article" date="2019" name="Int. J. Syst. Evol. Microbiol.">
        <title>The Global Catalogue of Microorganisms (GCM) 10K type strain sequencing project: providing services to taxonomists for standard genome sequencing and annotation.</title>
        <authorList>
            <consortium name="The Broad Institute Genomics Platform"/>
            <consortium name="The Broad Institute Genome Sequencing Center for Infectious Disease"/>
            <person name="Wu L."/>
            <person name="Ma J."/>
        </authorList>
    </citation>
    <scope>NUCLEOTIDE SEQUENCE [LARGE SCALE GENOMIC DNA]</scope>
    <source>
        <strain evidence="2">JCM 6835</strain>
    </source>
</reference>
<dbReference type="RefSeq" id="WP_346145523.1">
    <property type="nucleotide sequence ID" value="NZ_BAAATE010000004.1"/>
</dbReference>
<organism evidence="1 2">
    <name type="scientific">Nonomuraea recticatena</name>
    <dbReference type="NCBI Taxonomy" id="46178"/>
    <lineage>
        <taxon>Bacteria</taxon>
        <taxon>Bacillati</taxon>
        <taxon>Actinomycetota</taxon>
        <taxon>Actinomycetes</taxon>
        <taxon>Streptosporangiales</taxon>
        <taxon>Streptosporangiaceae</taxon>
        <taxon>Nonomuraea</taxon>
    </lineage>
</organism>
<sequence length="98" mass="11268">MRVYGLWFGGASYTNPDDSDLEEFASITDAREKLLDRYWRGCWQRSRFNFVARTPTDTLTPGVALSSEILLYRSRDSLDCPGWRLSFGPRGGARLERL</sequence>
<comment type="caution">
    <text evidence="1">The sequence shown here is derived from an EMBL/GenBank/DDBJ whole genome shotgun (WGS) entry which is preliminary data.</text>
</comment>
<evidence type="ECO:0000313" key="2">
    <source>
        <dbReference type="Proteomes" id="UP001501666"/>
    </source>
</evidence>